<evidence type="ECO:0000313" key="2">
    <source>
        <dbReference type="EMBL" id="CAF0802226.1"/>
    </source>
</evidence>
<name>A0A813T1N3_ADIRI</name>
<dbReference type="EMBL" id="CAJNOJ010000013">
    <property type="protein sequence ID" value="CAF0802226.1"/>
    <property type="molecule type" value="Genomic_DNA"/>
</dbReference>
<gene>
    <name evidence="2" type="ORF">EDS130_LOCUS4910</name>
</gene>
<comment type="caution">
    <text evidence="2">The sequence shown here is derived from an EMBL/GenBank/DDBJ whole genome shotgun (WGS) entry which is preliminary data.</text>
</comment>
<reference evidence="2" key="1">
    <citation type="submission" date="2021-02" db="EMBL/GenBank/DDBJ databases">
        <authorList>
            <person name="Nowell W R."/>
        </authorList>
    </citation>
    <scope>NUCLEOTIDE SEQUENCE</scope>
</reference>
<organism evidence="2 3">
    <name type="scientific">Adineta ricciae</name>
    <name type="common">Rotifer</name>
    <dbReference type="NCBI Taxonomy" id="249248"/>
    <lineage>
        <taxon>Eukaryota</taxon>
        <taxon>Metazoa</taxon>
        <taxon>Spiralia</taxon>
        <taxon>Gnathifera</taxon>
        <taxon>Rotifera</taxon>
        <taxon>Eurotatoria</taxon>
        <taxon>Bdelloidea</taxon>
        <taxon>Adinetida</taxon>
        <taxon>Adinetidae</taxon>
        <taxon>Adineta</taxon>
    </lineage>
</organism>
<sequence>MAIKVKQLGTGNFIIVERHGHVGGASAIQVVPEIHKAGVEKLYVFQRTPAWSIPRTDAAVSKRKKVFFTTFPIFQKLLPLFIYKLSESFILSFVYRWPIRCSYRELVKYNLDSQVTNVEPRKKLTPMCELGCTRILLSNDWYPTLQESKVEDVTNHIREVRPHSIVTRDGDEYPVDVIIWSTGFQVQNFPLPIYGVKGRSLAEQWSQTMQAYRGVTVPNFPNLFFLLGPNTALGHTFVVIMIEAQIQYIAEALLYMAENKRQTLEVKQKVHDDFNRKLQLKLKNTVWQSGGCHSWYQDAKGNNTTLWPGFTWVYILLMKKFDSQNYIL</sequence>
<dbReference type="InterPro" id="IPR051209">
    <property type="entry name" value="FAD-bind_Monooxygenase_sf"/>
</dbReference>
<dbReference type="Gene3D" id="3.50.50.60">
    <property type="entry name" value="FAD/NAD(P)-binding domain"/>
    <property type="match status" value="1"/>
</dbReference>
<proteinExistence type="inferred from homology"/>
<evidence type="ECO:0000313" key="3">
    <source>
        <dbReference type="Proteomes" id="UP000663852"/>
    </source>
</evidence>
<dbReference type="PANTHER" id="PTHR42877:SF4">
    <property type="entry name" value="FAD_NAD(P)-BINDING DOMAIN-CONTAINING PROTEIN-RELATED"/>
    <property type="match status" value="1"/>
</dbReference>
<evidence type="ECO:0000256" key="1">
    <source>
        <dbReference type="ARBA" id="ARBA00010139"/>
    </source>
</evidence>
<protein>
    <submittedName>
        <fullName evidence="2">Uncharacterized protein</fullName>
    </submittedName>
</protein>
<dbReference type="OrthoDB" id="10037336at2759"/>
<comment type="similarity">
    <text evidence="1">Belongs to the FAD-binding monooxygenase family.</text>
</comment>
<dbReference type="AlphaFoldDB" id="A0A813T1N3"/>
<dbReference type="PANTHER" id="PTHR42877">
    <property type="entry name" value="L-ORNITHINE N(5)-MONOOXYGENASE-RELATED"/>
    <property type="match status" value="1"/>
</dbReference>
<accession>A0A813T1N3</accession>
<dbReference type="InterPro" id="IPR036188">
    <property type="entry name" value="FAD/NAD-bd_sf"/>
</dbReference>
<dbReference type="SUPFAM" id="SSF51905">
    <property type="entry name" value="FAD/NAD(P)-binding domain"/>
    <property type="match status" value="1"/>
</dbReference>
<dbReference type="Proteomes" id="UP000663852">
    <property type="component" value="Unassembled WGS sequence"/>
</dbReference>